<evidence type="ECO:0000256" key="1">
    <source>
        <dbReference type="SAM" id="MobiDB-lite"/>
    </source>
</evidence>
<dbReference type="Pfam" id="PF13464">
    <property type="entry name" value="RodZ_C"/>
    <property type="match status" value="1"/>
</dbReference>
<feature type="region of interest" description="Disordered" evidence="1">
    <location>
        <begin position="128"/>
        <end position="152"/>
    </location>
</feature>
<dbReference type="InterPro" id="IPR050400">
    <property type="entry name" value="Bact_Cytoskel_RodZ"/>
</dbReference>
<protein>
    <submittedName>
        <fullName evidence="3">Unannotated protein</fullName>
    </submittedName>
</protein>
<dbReference type="CDD" id="cd00093">
    <property type="entry name" value="HTH_XRE"/>
    <property type="match status" value="1"/>
</dbReference>
<feature type="domain" description="Cytoskeleton protein RodZ-like C-terminal" evidence="2">
    <location>
        <begin position="178"/>
        <end position="242"/>
    </location>
</feature>
<reference evidence="3" key="1">
    <citation type="submission" date="2020-05" db="EMBL/GenBank/DDBJ databases">
        <authorList>
            <person name="Chiriac C."/>
            <person name="Salcher M."/>
            <person name="Ghai R."/>
            <person name="Kavagutti S V."/>
        </authorList>
    </citation>
    <scope>NUCLEOTIDE SEQUENCE</scope>
</reference>
<dbReference type="EMBL" id="CAEZTL010000084">
    <property type="protein sequence ID" value="CAB4573351.1"/>
    <property type="molecule type" value="Genomic_DNA"/>
</dbReference>
<accession>A0A6J6EAL5</accession>
<sequence length="245" mass="26146">MNLGELLQSAREESRLSINDLSEATSIRAGLLSQMERNDFSHCGGDIYARGHLRNIAPLIALDAAKLIEIYNQEHSVESRSLNDLLAENNVTKVPIEKKSISWKTPAAISLFVLAVFIVVQVVVSNSNSSSPVDIDPTPVATASPSASPTAVATESPTVETTVAPAATGVKMEIAATRGNSRIHIVADGKTLEKGSLFQGESRTFEATTSISIYFSNPAGLDVTVNGELLAPLGGQNEEVRRTFR</sequence>
<dbReference type="PANTHER" id="PTHR34475">
    <property type="match status" value="1"/>
</dbReference>
<dbReference type="GO" id="GO:0003677">
    <property type="term" value="F:DNA binding"/>
    <property type="evidence" value="ECO:0007669"/>
    <property type="project" value="InterPro"/>
</dbReference>
<organism evidence="3">
    <name type="scientific">freshwater metagenome</name>
    <dbReference type="NCBI Taxonomy" id="449393"/>
    <lineage>
        <taxon>unclassified sequences</taxon>
        <taxon>metagenomes</taxon>
        <taxon>ecological metagenomes</taxon>
    </lineage>
</organism>
<dbReference type="InterPro" id="IPR001387">
    <property type="entry name" value="Cro/C1-type_HTH"/>
</dbReference>
<name>A0A6J6EAL5_9ZZZZ</name>
<dbReference type="Pfam" id="PF13413">
    <property type="entry name" value="HTH_25"/>
    <property type="match status" value="1"/>
</dbReference>
<dbReference type="AlphaFoldDB" id="A0A6J6EAL5"/>
<proteinExistence type="predicted"/>
<evidence type="ECO:0000313" key="3">
    <source>
        <dbReference type="EMBL" id="CAB4573351.1"/>
    </source>
</evidence>
<gene>
    <name evidence="3" type="ORF">UFOPK1683_00808</name>
</gene>
<dbReference type="InterPro" id="IPR010982">
    <property type="entry name" value="Lambda_DNA-bd_dom_sf"/>
</dbReference>
<dbReference type="InterPro" id="IPR025194">
    <property type="entry name" value="RodZ-like_C"/>
</dbReference>
<dbReference type="Gene3D" id="1.10.260.40">
    <property type="entry name" value="lambda repressor-like DNA-binding domains"/>
    <property type="match status" value="1"/>
</dbReference>
<evidence type="ECO:0000259" key="2">
    <source>
        <dbReference type="Pfam" id="PF13464"/>
    </source>
</evidence>
<dbReference type="PANTHER" id="PTHR34475:SF1">
    <property type="entry name" value="CYTOSKELETON PROTEIN RODZ"/>
    <property type="match status" value="1"/>
</dbReference>